<dbReference type="SUPFAM" id="SSF52540">
    <property type="entry name" value="P-loop containing nucleoside triphosphate hydrolases"/>
    <property type="match status" value="2"/>
</dbReference>
<keyword evidence="1 10" id="KW-0540">Nuclease</keyword>
<dbReference type="GO" id="GO:0003678">
    <property type="term" value="F:DNA helicase activity"/>
    <property type="evidence" value="ECO:0007669"/>
    <property type="project" value="UniProtKB-UniRule"/>
</dbReference>
<evidence type="ECO:0000313" key="13">
    <source>
        <dbReference type="EMBL" id="ALX04636.1"/>
    </source>
</evidence>
<evidence type="ECO:0000256" key="10">
    <source>
        <dbReference type="HAMAP-Rule" id="MF_01486"/>
    </source>
</evidence>
<organism evidence="13 14">
    <name type="scientific">Aeromicrobium erythreum</name>
    <dbReference type="NCBI Taxonomy" id="2041"/>
    <lineage>
        <taxon>Bacteria</taxon>
        <taxon>Bacillati</taxon>
        <taxon>Actinomycetota</taxon>
        <taxon>Actinomycetes</taxon>
        <taxon>Propionibacteriales</taxon>
        <taxon>Nocardioidaceae</taxon>
        <taxon>Aeromicrobium</taxon>
    </lineage>
</organism>
<dbReference type="GO" id="GO:0009338">
    <property type="term" value="C:exodeoxyribonuclease V complex"/>
    <property type="evidence" value="ECO:0007669"/>
    <property type="project" value="InterPro"/>
</dbReference>
<keyword evidence="3 10" id="KW-0227">DNA damage</keyword>
<keyword evidence="5 10" id="KW-0347">Helicase</keyword>
<dbReference type="PANTHER" id="PTHR30591:SF1">
    <property type="entry name" value="RECBCD ENZYME SUBUNIT RECC"/>
    <property type="match status" value="1"/>
</dbReference>
<feature type="domain" description="RecC C-terminal" evidence="12">
    <location>
        <begin position="824"/>
        <end position="1047"/>
    </location>
</feature>
<dbReference type="PIRSF" id="PIRSF000980">
    <property type="entry name" value="RecC"/>
    <property type="match status" value="1"/>
</dbReference>
<name>A0A0U4CPT0_9ACTN</name>
<dbReference type="InterPro" id="IPR041500">
    <property type="entry name" value="RecC_C"/>
</dbReference>
<protein>
    <recommendedName>
        <fullName evidence="10">RecBCD enzyme subunit RecC</fullName>
    </recommendedName>
    <alternativeName>
        <fullName evidence="10">Exonuclease V subunit RecC</fullName>
        <shortName evidence="10">ExoV subunit RecC</shortName>
    </alternativeName>
    <alternativeName>
        <fullName evidence="10">Helicase/nuclease RecBCD subunit RecC</fullName>
    </alternativeName>
</protein>
<dbReference type="Proteomes" id="UP000067689">
    <property type="component" value="Chromosome"/>
</dbReference>
<dbReference type="Gene3D" id="3.40.50.10930">
    <property type="match status" value="1"/>
</dbReference>
<evidence type="ECO:0000256" key="4">
    <source>
        <dbReference type="ARBA" id="ARBA00022801"/>
    </source>
</evidence>
<comment type="similarity">
    <text evidence="10">Belongs to the RecC family.</text>
</comment>
<feature type="region of interest" description="Disordered" evidence="11">
    <location>
        <begin position="259"/>
        <end position="281"/>
    </location>
</feature>
<dbReference type="InterPro" id="IPR013986">
    <property type="entry name" value="DExx_box_DNA_helicase_dom_sf"/>
</dbReference>
<evidence type="ECO:0000256" key="3">
    <source>
        <dbReference type="ARBA" id="ARBA00022763"/>
    </source>
</evidence>
<evidence type="ECO:0000256" key="5">
    <source>
        <dbReference type="ARBA" id="ARBA00022806"/>
    </source>
</evidence>
<dbReference type="OrthoDB" id="9762834at2"/>
<dbReference type="NCBIfam" id="TIGR01450">
    <property type="entry name" value="recC"/>
    <property type="match status" value="1"/>
</dbReference>
<keyword evidence="9 10" id="KW-0234">DNA repair</keyword>
<dbReference type="GO" id="GO:0008854">
    <property type="term" value="F:exodeoxyribonuclease V activity"/>
    <property type="evidence" value="ECO:0007669"/>
    <property type="project" value="InterPro"/>
</dbReference>
<keyword evidence="2 10" id="KW-0547">Nucleotide-binding</keyword>
<dbReference type="KEGG" id="aer:AERYTH_07990"/>
<keyword evidence="14" id="KW-1185">Reference proteome</keyword>
<evidence type="ECO:0000256" key="7">
    <source>
        <dbReference type="ARBA" id="ARBA00022840"/>
    </source>
</evidence>
<evidence type="ECO:0000259" key="12">
    <source>
        <dbReference type="Pfam" id="PF17946"/>
    </source>
</evidence>
<dbReference type="Gene3D" id="1.10.10.160">
    <property type="match status" value="1"/>
</dbReference>
<evidence type="ECO:0000256" key="1">
    <source>
        <dbReference type="ARBA" id="ARBA00022722"/>
    </source>
</evidence>
<dbReference type="RefSeq" id="WP_083516345.1">
    <property type="nucleotide sequence ID" value="NZ_CP011502.1"/>
</dbReference>
<dbReference type="GO" id="GO:0000724">
    <property type="term" value="P:double-strand break repair via homologous recombination"/>
    <property type="evidence" value="ECO:0007669"/>
    <property type="project" value="UniProtKB-UniRule"/>
</dbReference>
<dbReference type="Pfam" id="PF17946">
    <property type="entry name" value="RecC_C"/>
    <property type="match status" value="1"/>
</dbReference>
<evidence type="ECO:0000256" key="6">
    <source>
        <dbReference type="ARBA" id="ARBA00022839"/>
    </source>
</evidence>
<evidence type="ECO:0000256" key="8">
    <source>
        <dbReference type="ARBA" id="ARBA00023125"/>
    </source>
</evidence>
<dbReference type="STRING" id="2041.AERYTH_07990"/>
<dbReference type="InterPro" id="IPR011335">
    <property type="entry name" value="Restrct_endonuc-II-like"/>
</dbReference>
<dbReference type="PANTHER" id="PTHR30591">
    <property type="entry name" value="RECBCD ENZYME SUBUNIT RECC"/>
    <property type="match status" value="1"/>
</dbReference>
<dbReference type="GO" id="GO:0005524">
    <property type="term" value="F:ATP binding"/>
    <property type="evidence" value="ECO:0007669"/>
    <property type="project" value="UniProtKB-UniRule"/>
</dbReference>
<dbReference type="EMBL" id="CP011502">
    <property type="protein sequence ID" value="ALX04636.1"/>
    <property type="molecule type" value="Genomic_DNA"/>
</dbReference>
<dbReference type="AlphaFoldDB" id="A0A0U4CPT0"/>
<keyword evidence="6 10" id="KW-0269">Exonuclease</keyword>
<keyword evidence="4 10" id="KW-0378">Hydrolase</keyword>
<evidence type="ECO:0000313" key="14">
    <source>
        <dbReference type="Proteomes" id="UP000067689"/>
    </source>
</evidence>
<accession>A0A0U4CPT0</accession>
<dbReference type="Pfam" id="PF04257">
    <property type="entry name" value="Exonuc_V_gamma"/>
    <property type="match status" value="1"/>
</dbReference>
<dbReference type="SUPFAM" id="SSF52980">
    <property type="entry name" value="Restriction endonuclease-like"/>
    <property type="match status" value="1"/>
</dbReference>
<dbReference type="Gene3D" id="3.40.50.300">
    <property type="entry name" value="P-loop containing nucleotide triphosphate hydrolases"/>
    <property type="match status" value="2"/>
</dbReference>
<evidence type="ECO:0000256" key="9">
    <source>
        <dbReference type="ARBA" id="ARBA00023204"/>
    </source>
</evidence>
<dbReference type="InterPro" id="IPR027417">
    <property type="entry name" value="P-loop_NTPase"/>
</dbReference>
<sequence length="1117" mass="121060">MALTIHRAERADVLAEGLAGLLAEPPEDPFERDLVVVAAAGVERWLAQTLSHRLGTAPGHDDGICAGVSFVRPLHLLTELTEKERDDPWAPRRLAWAVLDVIEQHLDEPWLAIVARHVGHGLEPGEEALRRSRRYPTAKRIAALLHGYAVQRPWMVQAWTAGDDVDGVGSPLVHEVRWQAEIWRRVHTLLDGHPSPDLRLADTAAALRGRTLDPDLPQRLSFFGHTRMPHAELDVVGALAHTRDVHLWLPHPSRSRWDDVAATTTDAPRQPARRDTVDAPDTGNTLLAACARDVTELERSLLALPGEATTVHLPAPERPPTLLGQLQADLAADRDGPADDIRTLDPLDRSVQVHACHGPARQVDVLREVVVGLLADDPTLEPRDVLVMCPDVETFAPLVEAAFGLDDVPDVDHPGHRLRVRLADRATGATNPVADVLQKVVAIAAARRTTATEVRDLLSLAPVRRRFALTDDDLEQVDEWTVQTAIRWGVDADARAAWQLGGLAQNTWRTGLERLALGVVTDGHDDPDAQDDTHTGNRLGGVLPLDDLGSTGVDLVGRFTEAVERLAAVLESSRPQPVDDWVELLTTAVQTLTDVPARDAWQREQVLRVLADLTRADTGPVVRGTLTVVEVAAFLTDAFAPRPTRTSFRTGSLTVCTMVPMRSVPHRVVCLLGLDSGAFPRTPTPLGDDVLARTPLVGERDAAGEDRQLFLDAVLSATEHLVITYTGASEHTGRSLPPATPVGELLDQLARTVPTADVRSQVLVQHPLQAFDTSSFIPGALVPGSAFSFDTAAYAGARATVRPQVPEPPFLPAALPGDADPITTLDTLRDLVRHPVRSFVTGRLDVRLPYEDEPIDDSVPLGLDHLERWKVKDRVLAAVLAGVPGHDAEADERRRGLLPPGPLGDAELARVRPEVGTLFALAAPLRTDTARSVDVDVELGDGRRVIGTVAGVHPHHALRVTASTVQGRQLLEAWVDVLALAAAGQGRPAHLVGRVPSGYRKAPGVITLAAPSQDEARSVLAELLDLHAIGRTTFLPLPVKTSQAYADLARRTRPEIALAKAEREWVGSRDVPGEVADAYHRLVLGPDAPIADLVERGFEQHAATLWFPLLDRMEVDA</sequence>
<comment type="subunit">
    <text evidence="10">Heterotrimer of RecB, RecC and RecD. All subunits contribute to DNA-binding.</text>
</comment>
<gene>
    <name evidence="10" type="primary">recC</name>
    <name evidence="13" type="ORF">AERYTH_07990</name>
</gene>
<dbReference type="PATRIC" id="fig|2041.4.peg.1677"/>
<proteinExistence type="inferred from homology"/>
<evidence type="ECO:0000256" key="11">
    <source>
        <dbReference type="SAM" id="MobiDB-lite"/>
    </source>
</evidence>
<comment type="function">
    <text evidence="10">A helicase/nuclease that prepares dsDNA breaks (DSB) for recombinational DNA repair. Binds to DSBs and unwinds DNA via a highly rapid and processive ATP-dependent bidirectional helicase activity. Unwinds dsDNA until it encounters a Chi (crossover hotspot instigator) sequence from the 3' direction. Cuts ssDNA a few nucleotides 3' to the Chi site. The properties and activities of the enzyme are changed at Chi. The Chi-altered holoenzyme produces a long 3'-ssDNA overhang and facilitates RecA-binding to the ssDNA for homologous DNA recombination and repair. Holoenzyme degrades any linearized DNA that is unable to undergo homologous recombination. In the holoenzyme this subunit recognizes the wild-type Chi sequence, and when added to isolated RecB increases its ATP-dependent helicase processivity.</text>
</comment>
<dbReference type="Gene3D" id="1.10.10.990">
    <property type="match status" value="1"/>
</dbReference>
<dbReference type="GO" id="GO:0003677">
    <property type="term" value="F:DNA binding"/>
    <property type="evidence" value="ECO:0007669"/>
    <property type="project" value="UniProtKB-UniRule"/>
</dbReference>
<dbReference type="HAMAP" id="MF_01486">
    <property type="entry name" value="RecC"/>
    <property type="match status" value="1"/>
</dbReference>
<reference evidence="13 14" key="1">
    <citation type="journal article" date="1991" name="Int. J. Syst. Bacteriol.">
        <title>Description of the erythromycin-producing bacterium Arthrobacter sp. strain NRRL B-3381 as Aeromicrobium erythreum gen. nov., sp. nov.</title>
        <authorList>
            <person name="Miller E.S."/>
            <person name="Woese C.R."/>
            <person name="Brenner S."/>
        </authorList>
    </citation>
    <scope>NUCLEOTIDE SEQUENCE [LARGE SCALE GENOMIC DNA]</scope>
    <source>
        <strain evidence="13 14">AR18</strain>
    </source>
</reference>
<comment type="miscellaneous">
    <text evidence="10">In the RecBCD complex, RecB has a slow 3'-5' helicase, an exonuclease activity and loads RecA onto ssDNA, RecD has a fast 5'-3' helicase activity, while RecC stimulates the ATPase and processivity of the RecB helicase and contributes to recognition of the Chi site.</text>
</comment>
<keyword evidence="8 10" id="KW-0238">DNA-binding</keyword>
<keyword evidence="7 10" id="KW-0067">ATP-binding</keyword>
<evidence type="ECO:0000256" key="2">
    <source>
        <dbReference type="ARBA" id="ARBA00022741"/>
    </source>
</evidence>
<dbReference type="InterPro" id="IPR006697">
    <property type="entry name" value="RecC"/>
</dbReference>